<feature type="chain" id="PRO_5004825916" evidence="1">
    <location>
        <begin position="20"/>
        <end position="84"/>
    </location>
</feature>
<dbReference type="Proteomes" id="UP000053676">
    <property type="component" value="Unassembled WGS sequence"/>
</dbReference>
<organism evidence="2 3">
    <name type="scientific">Necator americanus</name>
    <name type="common">Human hookworm</name>
    <dbReference type="NCBI Taxonomy" id="51031"/>
    <lineage>
        <taxon>Eukaryota</taxon>
        <taxon>Metazoa</taxon>
        <taxon>Ecdysozoa</taxon>
        <taxon>Nematoda</taxon>
        <taxon>Chromadorea</taxon>
        <taxon>Rhabditida</taxon>
        <taxon>Rhabditina</taxon>
        <taxon>Rhabditomorpha</taxon>
        <taxon>Strongyloidea</taxon>
        <taxon>Ancylostomatidae</taxon>
        <taxon>Bunostominae</taxon>
        <taxon>Necator</taxon>
    </lineage>
</organism>
<dbReference type="EMBL" id="KI669102">
    <property type="protein sequence ID" value="ETN69464.1"/>
    <property type="molecule type" value="Genomic_DNA"/>
</dbReference>
<sequence length="84" mass="9459">MRRWLWWLTAAATLAALLAQHYTPVDSLLQQHDRHDCPERCPQCREPQCGNTVLDQCGCCPVLTRFDLYGPGPESGNNFDLSIG</sequence>
<dbReference type="AlphaFoldDB" id="W2SII4"/>
<evidence type="ECO:0000256" key="1">
    <source>
        <dbReference type="SAM" id="SignalP"/>
    </source>
</evidence>
<accession>W2SII4</accession>
<gene>
    <name evidence="2" type="ORF">NECAME_15284</name>
</gene>
<protein>
    <submittedName>
        <fullName evidence="2">Uncharacterized protein</fullName>
    </submittedName>
</protein>
<keyword evidence="3" id="KW-1185">Reference proteome</keyword>
<name>W2SII4_NECAM</name>
<feature type="signal peptide" evidence="1">
    <location>
        <begin position="1"/>
        <end position="19"/>
    </location>
</feature>
<reference evidence="3" key="1">
    <citation type="journal article" date="2014" name="Nat. Genet.">
        <title>Genome of the human hookworm Necator americanus.</title>
        <authorList>
            <person name="Tang Y.T."/>
            <person name="Gao X."/>
            <person name="Rosa B.A."/>
            <person name="Abubucker S."/>
            <person name="Hallsworth-Pepin K."/>
            <person name="Martin J."/>
            <person name="Tyagi R."/>
            <person name="Heizer E."/>
            <person name="Zhang X."/>
            <person name="Bhonagiri-Palsikar V."/>
            <person name="Minx P."/>
            <person name="Warren W.C."/>
            <person name="Wang Q."/>
            <person name="Zhan B."/>
            <person name="Hotez P.J."/>
            <person name="Sternberg P.W."/>
            <person name="Dougall A."/>
            <person name="Gaze S.T."/>
            <person name="Mulvenna J."/>
            <person name="Sotillo J."/>
            <person name="Ranganathan S."/>
            <person name="Rabelo E.M."/>
            <person name="Wilson R.K."/>
            <person name="Felgner P.L."/>
            <person name="Bethony J."/>
            <person name="Hawdon J.M."/>
            <person name="Gasser R.B."/>
            <person name="Loukas A."/>
            <person name="Mitreva M."/>
        </authorList>
    </citation>
    <scope>NUCLEOTIDE SEQUENCE [LARGE SCALE GENOMIC DNA]</scope>
</reference>
<keyword evidence="1" id="KW-0732">Signal</keyword>
<proteinExistence type="predicted"/>
<evidence type="ECO:0000313" key="3">
    <source>
        <dbReference type="Proteomes" id="UP000053676"/>
    </source>
</evidence>
<dbReference type="KEGG" id="nai:NECAME_15284"/>
<evidence type="ECO:0000313" key="2">
    <source>
        <dbReference type="EMBL" id="ETN69464.1"/>
    </source>
</evidence>